<protein>
    <recommendedName>
        <fullName evidence="1">TNase-like domain-containing protein</fullName>
    </recommendedName>
</protein>
<dbReference type="Proteomes" id="UP000605099">
    <property type="component" value="Unassembled WGS sequence"/>
</dbReference>
<dbReference type="EMBL" id="BMLK01000008">
    <property type="protein sequence ID" value="GGN49272.1"/>
    <property type="molecule type" value="Genomic_DNA"/>
</dbReference>
<evidence type="ECO:0000313" key="2">
    <source>
        <dbReference type="EMBL" id="GGN49272.1"/>
    </source>
</evidence>
<dbReference type="RefSeq" id="WP_188819518.1">
    <property type="nucleotide sequence ID" value="NZ_BMLK01000008.1"/>
</dbReference>
<dbReference type="Pfam" id="PF00565">
    <property type="entry name" value="SNase"/>
    <property type="match status" value="1"/>
</dbReference>
<organism evidence="2 3">
    <name type="scientific">Novosphingobium indicum</name>
    <dbReference type="NCBI Taxonomy" id="462949"/>
    <lineage>
        <taxon>Bacteria</taxon>
        <taxon>Pseudomonadati</taxon>
        <taxon>Pseudomonadota</taxon>
        <taxon>Alphaproteobacteria</taxon>
        <taxon>Sphingomonadales</taxon>
        <taxon>Sphingomonadaceae</taxon>
        <taxon>Novosphingobium</taxon>
    </lineage>
</organism>
<dbReference type="InterPro" id="IPR035437">
    <property type="entry name" value="SNase_OB-fold_sf"/>
</dbReference>
<keyword evidence="3" id="KW-1185">Reference proteome</keyword>
<dbReference type="Gene3D" id="2.40.50.90">
    <property type="match status" value="1"/>
</dbReference>
<feature type="domain" description="TNase-like" evidence="1">
    <location>
        <begin position="13"/>
        <end position="122"/>
    </location>
</feature>
<gene>
    <name evidence="2" type="ORF">GCM10011349_19740</name>
</gene>
<evidence type="ECO:0000313" key="3">
    <source>
        <dbReference type="Proteomes" id="UP000605099"/>
    </source>
</evidence>
<comment type="caution">
    <text evidence="2">The sequence shown here is derived from an EMBL/GenBank/DDBJ whole genome shotgun (WGS) entry which is preliminary data.</text>
</comment>
<sequence>MPLLLAAAAGLCIAYVHDGDTVRACDGERIRILNIDAPELSDSSRCSARSRQRLAGSKNPPWCNFALGERSRDALRAFLSRGSVTISRSGTDRYGRTLATLSVNGRDAGVYLVSIGLARVWK</sequence>
<dbReference type="InterPro" id="IPR016071">
    <property type="entry name" value="Staphylococal_nuclease_OB-fold"/>
</dbReference>
<evidence type="ECO:0000259" key="1">
    <source>
        <dbReference type="PROSITE" id="PS50830"/>
    </source>
</evidence>
<accession>A0ABQ2JNZ4</accession>
<dbReference type="SUPFAM" id="SSF50199">
    <property type="entry name" value="Staphylococcal nuclease"/>
    <property type="match status" value="1"/>
</dbReference>
<dbReference type="PROSITE" id="PS50830">
    <property type="entry name" value="TNASE_3"/>
    <property type="match status" value="1"/>
</dbReference>
<reference evidence="3" key="1">
    <citation type="journal article" date="2019" name="Int. J. Syst. Evol. Microbiol.">
        <title>The Global Catalogue of Microorganisms (GCM) 10K type strain sequencing project: providing services to taxonomists for standard genome sequencing and annotation.</title>
        <authorList>
            <consortium name="The Broad Institute Genomics Platform"/>
            <consortium name="The Broad Institute Genome Sequencing Center for Infectious Disease"/>
            <person name="Wu L."/>
            <person name="Ma J."/>
        </authorList>
    </citation>
    <scope>NUCLEOTIDE SEQUENCE [LARGE SCALE GENOMIC DNA]</scope>
    <source>
        <strain evidence="3">CGMCC 1.6784</strain>
    </source>
</reference>
<proteinExistence type="predicted"/>
<dbReference type="SMART" id="SM00318">
    <property type="entry name" value="SNc"/>
    <property type="match status" value="1"/>
</dbReference>
<name>A0ABQ2JNZ4_9SPHN</name>